<feature type="transmembrane region" description="Helical" evidence="2">
    <location>
        <begin position="30"/>
        <end position="51"/>
    </location>
</feature>
<protein>
    <submittedName>
        <fullName evidence="4">GHKL domain-containing protein</fullName>
    </submittedName>
</protein>
<evidence type="ECO:0000313" key="4">
    <source>
        <dbReference type="EMBL" id="MSA88995.1"/>
    </source>
</evidence>
<evidence type="ECO:0000313" key="5">
    <source>
        <dbReference type="EMBL" id="MSC32749.1"/>
    </source>
</evidence>
<sequence>MENLRDFSVIWSLVHILLIFMLLSRSRYSLRVTVSLTLCFMGCLILANAFLLKAIKIDSMGRIFVLTCTVPTLLFYYWISYDRGWKFCFTFCLADTCALWLCITTNLLDLLLHGQFYILFITRMIAFPLAEYVAFRYLRRPYQNLQKTVSRGWAIFTLMAILYYALLCIMPNWPNPIINRPADIPALILVLAAMPATYLTIFSTLHSQLLLFERSQKARQLQMQKEAAEQQLENQQALRQLQHDMKAHLIVLNGLLSEARVEEAQAYLQEINAYAMDERKKEFCADPYLNAVLQQYSDRFLKLGAQWEYVLKYQSFPLTHAETCLIFSNALENCCDALQALPPSLREVSVQTDIQQNYALIRIKNRCGQKLQLTPHQLPPSCKKDSGHGLGLTTIQDIAQRQGGNIHCSVENGWFILDVMLKLEPVCDPQASADTTLA</sequence>
<feature type="transmembrane region" description="Helical" evidence="2">
    <location>
        <begin position="114"/>
        <end position="133"/>
    </location>
</feature>
<gene>
    <name evidence="5" type="ORF">GKD88_06415</name>
    <name evidence="4" type="ORF">GKE08_06620</name>
</gene>
<keyword evidence="2" id="KW-1133">Transmembrane helix</keyword>
<dbReference type="GO" id="GO:0042802">
    <property type="term" value="F:identical protein binding"/>
    <property type="evidence" value="ECO:0007669"/>
    <property type="project" value="TreeGrafter"/>
</dbReference>
<feature type="transmembrane region" description="Helical" evidence="2">
    <location>
        <begin position="153"/>
        <end position="174"/>
    </location>
</feature>
<dbReference type="Gene3D" id="3.30.565.10">
    <property type="entry name" value="Histidine kinase-like ATPase, C-terminal domain"/>
    <property type="match status" value="1"/>
</dbReference>
<dbReference type="Proteomes" id="UP000433575">
    <property type="component" value="Unassembled WGS sequence"/>
</dbReference>
<feature type="coiled-coil region" evidence="1">
    <location>
        <begin position="211"/>
        <end position="240"/>
    </location>
</feature>
<dbReference type="InterPro" id="IPR032834">
    <property type="entry name" value="NatK-like_C"/>
</dbReference>
<comment type="caution">
    <text evidence="4">The sequence shown here is derived from an EMBL/GenBank/DDBJ whole genome shotgun (WGS) entry which is preliminary data.</text>
</comment>
<accession>A0A6N7S5S7</accession>
<reference evidence="6 7" key="1">
    <citation type="journal article" date="2019" name="Nat. Med.">
        <title>A library of human gut bacterial isolates paired with longitudinal multiomics data enables mechanistic microbiome research.</title>
        <authorList>
            <person name="Poyet M."/>
            <person name="Groussin M."/>
            <person name="Gibbons S.M."/>
            <person name="Avila-Pacheco J."/>
            <person name="Jiang X."/>
            <person name="Kearney S.M."/>
            <person name="Perrotta A.R."/>
            <person name="Berdy B."/>
            <person name="Zhao S."/>
            <person name="Lieberman T.D."/>
            <person name="Swanson P.K."/>
            <person name="Smith M."/>
            <person name="Roesemann S."/>
            <person name="Alexander J.E."/>
            <person name="Rich S.A."/>
            <person name="Livny J."/>
            <person name="Vlamakis H."/>
            <person name="Clish C."/>
            <person name="Bullock K."/>
            <person name="Deik A."/>
            <person name="Scott J."/>
            <person name="Pierce K.A."/>
            <person name="Xavier R.J."/>
            <person name="Alm E.J."/>
        </authorList>
    </citation>
    <scope>NUCLEOTIDE SEQUENCE [LARGE SCALE GENOMIC DNA]</scope>
    <source>
        <strain evidence="4 6">BIOML-A4</strain>
        <strain evidence="5 7">BIOML-A5</strain>
    </source>
</reference>
<name>A0A6N7S5S7_9FIRM</name>
<feature type="transmembrane region" description="Helical" evidence="2">
    <location>
        <begin position="6"/>
        <end position="23"/>
    </location>
</feature>
<dbReference type="PANTHER" id="PTHR40448:SF1">
    <property type="entry name" value="TWO-COMPONENT SENSOR HISTIDINE KINASE"/>
    <property type="match status" value="1"/>
</dbReference>
<dbReference type="Pfam" id="PF14501">
    <property type="entry name" value="HATPase_c_5"/>
    <property type="match status" value="1"/>
</dbReference>
<feature type="transmembrane region" description="Helical" evidence="2">
    <location>
        <begin position="63"/>
        <end position="80"/>
    </location>
</feature>
<proteinExistence type="predicted"/>
<evidence type="ECO:0000313" key="7">
    <source>
        <dbReference type="Proteomes" id="UP000480929"/>
    </source>
</evidence>
<dbReference type="OrthoDB" id="9773869at2"/>
<feature type="domain" description="Sensor histidine kinase NatK-like C-terminal" evidence="3">
    <location>
        <begin position="322"/>
        <end position="421"/>
    </location>
</feature>
<dbReference type="EMBL" id="WKPI01000008">
    <property type="protein sequence ID" value="MSC32749.1"/>
    <property type="molecule type" value="Genomic_DNA"/>
</dbReference>
<evidence type="ECO:0000259" key="3">
    <source>
        <dbReference type="Pfam" id="PF14501"/>
    </source>
</evidence>
<dbReference type="SUPFAM" id="SSF55874">
    <property type="entry name" value="ATPase domain of HSP90 chaperone/DNA topoisomerase II/histidine kinase"/>
    <property type="match status" value="1"/>
</dbReference>
<dbReference type="AlphaFoldDB" id="A0A6N7S5S7"/>
<organism evidence="4 6">
    <name type="scientific">Holdemania massiliensis</name>
    <dbReference type="NCBI Taxonomy" id="1468449"/>
    <lineage>
        <taxon>Bacteria</taxon>
        <taxon>Bacillati</taxon>
        <taxon>Bacillota</taxon>
        <taxon>Erysipelotrichia</taxon>
        <taxon>Erysipelotrichales</taxon>
        <taxon>Erysipelotrichaceae</taxon>
        <taxon>Holdemania</taxon>
    </lineage>
</organism>
<dbReference type="RefSeq" id="WP_154238389.1">
    <property type="nucleotide sequence ID" value="NZ_CALJPI010000153.1"/>
</dbReference>
<dbReference type="Proteomes" id="UP000480929">
    <property type="component" value="Unassembled WGS sequence"/>
</dbReference>
<evidence type="ECO:0000313" key="6">
    <source>
        <dbReference type="Proteomes" id="UP000433575"/>
    </source>
</evidence>
<keyword evidence="7" id="KW-1185">Reference proteome</keyword>
<feature type="transmembrane region" description="Helical" evidence="2">
    <location>
        <begin position="186"/>
        <end position="212"/>
    </location>
</feature>
<keyword evidence="1" id="KW-0175">Coiled coil</keyword>
<keyword evidence="2" id="KW-0812">Transmembrane</keyword>
<evidence type="ECO:0000256" key="1">
    <source>
        <dbReference type="SAM" id="Coils"/>
    </source>
</evidence>
<dbReference type="InterPro" id="IPR036890">
    <property type="entry name" value="HATPase_C_sf"/>
</dbReference>
<evidence type="ECO:0000256" key="2">
    <source>
        <dbReference type="SAM" id="Phobius"/>
    </source>
</evidence>
<dbReference type="EMBL" id="WKPJ01000007">
    <property type="protein sequence ID" value="MSA88995.1"/>
    <property type="molecule type" value="Genomic_DNA"/>
</dbReference>
<keyword evidence="2" id="KW-0472">Membrane</keyword>
<dbReference type="PANTHER" id="PTHR40448">
    <property type="entry name" value="TWO-COMPONENT SENSOR HISTIDINE KINASE"/>
    <property type="match status" value="1"/>
</dbReference>